<dbReference type="EnsemblMetazoa" id="RPRC010559-RA">
    <property type="protein sequence ID" value="RPRC010559-PA"/>
    <property type="gene ID" value="RPRC010559"/>
</dbReference>
<dbReference type="VEuPathDB" id="VectorBase:RPRC010559"/>
<name>T1I2P0_RHOPR</name>
<dbReference type="EMBL" id="ACPB03014798">
    <property type="status" value="NOT_ANNOTATED_CDS"/>
    <property type="molecule type" value="Genomic_DNA"/>
</dbReference>
<proteinExistence type="predicted"/>
<evidence type="ECO:0000313" key="1">
    <source>
        <dbReference type="EnsemblMetazoa" id="RPRC010559-PA"/>
    </source>
</evidence>
<protein>
    <submittedName>
        <fullName evidence="1">Uncharacterized protein</fullName>
    </submittedName>
</protein>
<dbReference type="AlphaFoldDB" id="T1I2P0"/>
<evidence type="ECO:0000313" key="2">
    <source>
        <dbReference type="Proteomes" id="UP000015103"/>
    </source>
</evidence>
<keyword evidence="2" id="KW-1185">Reference proteome</keyword>
<sequence length="224" mass="25749">MSCPLISEFPAVDQDDWCCSLIDRKGWKKVILNLMVVLFYQTLRACYKCDLNGVIDKQSTSSYMFLVATTLWLTATDIQPKCLYIWPWFVHVYDIIAVTVLANLTLNYIWTELLLFINTISYHIFVYVSYFSEFKIDTKLGAIYQCIFDTDDGYICLSDVIAFFILIWVLCGLGVLCNAQAFFQSLIGKLHSDTDLCDPMDLEVARRLLQCCCNQSNMNTRTSS</sequence>
<accession>T1I2P0</accession>
<reference evidence="1" key="1">
    <citation type="submission" date="2015-05" db="UniProtKB">
        <authorList>
            <consortium name="EnsemblMetazoa"/>
        </authorList>
    </citation>
    <scope>IDENTIFICATION</scope>
</reference>
<dbReference type="InParanoid" id="T1I2P0"/>
<organism evidence="1 2">
    <name type="scientific">Rhodnius prolixus</name>
    <name type="common">Triatomid bug</name>
    <dbReference type="NCBI Taxonomy" id="13249"/>
    <lineage>
        <taxon>Eukaryota</taxon>
        <taxon>Metazoa</taxon>
        <taxon>Ecdysozoa</taxon>
        <taxon>Arthropoda</taxon>
        <taxon>Hexapoda</taxon>
        <taxon>Insecta</taxon>
        <taxon>Pterygota</taxon>
        <taxon>Neoptera</taxon>
        <taxon>Paraneoptera</taxon>
        <taxon>Hemiptera</taxon>
        <taxon>Heteroptera</taxon>
        <taxon>Panheteroptera</taxon>
        <taxon>Cimicomorpha</taxon>
        <taxon>Reduviidae</taxon>
        <taxon>Triatominae</taxon>
        <taxon>Rhodnius</taxon>
    </lineage>
</organism>
<dbReference type="HOGENOM" id="CLU_1236404_0_0_1"/>
<dbReference type="Proteomes" id="UP000015103">
    <property type="component" value="Unassembled WGS sequence"/>
</dbReference>